<keyword evidence="7 9" id="KW-0067">ATP-binding</keyword>
<feature type="binding site" evidence="9">
    <location>
        <begin position="12"/>
        <end position="19"/>
    </location>
    <ligand>
        <name>ATP</name>
        <dbReference type="ChEBI" id="CHEBI:30616"/>
    </ligand>
</feature>
<evidence type="ECO:0000256" key="3">
    <source>
        <dbReference type="ARBA" id="ARBA00016296"/>
    </source>
</evidence>
<evidence type="ECO:0000256" key="8">
    <source>
        <dbReference type="ARBA" id="ARBA00030128"/>
    </source>
</evidence>
<protein>
    <recommendedName>
        <fullName evidence="3 9">Guanylate kinase</fullName>
        <ecNumber evidence="2 9">2.7.4.8</ecNumber>
    </recommendedName>
    <alternativeName>
        <fullName evidence="8 9">GMP kinase</fullName>
    </alternativeName>
</protein>
<dbReference type="GO" id="GO:0004385">
    <property type="term" value="F:GMP kinase activity"/>
    <property type="evidence" value="ECO:0007669"/>
    <property type="project" value="UniProtKB-UniRule"/>
</dbReference>
<evidence type="ECO:0000256" key="9">
    <source>
        <dbReference type="HAMAP-Rule" id="MF_00328"/>
    </source>
</evidence>
<dbReference type="RefSeq" id="WP_236985954.1">
    <property type="nucleotide sequence ID" value="NZ_AP023086.1"/>
</dbReference>
<evidence type="ECO:0000259" key="10">
    <source>
        <dbReference type="PROSITE" id="PS50052"/>
    </source>
</evidence>
<reference evidence="11 12" key="1">
    <citation type="journal article" date="2022" name="IScience">
        <title>An ultrasensitive nanofiber-based assay for enzymatic hydrolysis and deep-sea microbial degradation of cellulose.</title>
        <authorList>
            <person name="Tsudome M."/>
            <person name="Tachioka M."/>
            <person name="Miyazaki M."/>
            <person name="Uchimura K."/>
            <person name="Tsuda M."/>
            <person name="Takaki Y."/>
            <person name="Deguchi S."/>
        </authorList>
    </citation>
    <scope>NUCLEOTIDE SEQUENCE [LARGE SCALE GENOMIC DNA]</scope>
    <source>
        <strain evidence="11 12">GE09</strain>
    </source>
</reference>
<dbReference type="InterPro" id="IPR020590">
    <property type="entry name" value="Guanylate_kinase_CS"/>
</dbReference>
<organism evidence="11 12">
    <name type="scientific">Marinagarivorans cellulosilyticus</name>
    <dbReference type="NCBI Taxonomy" id="2721545"/>
    <lineage>
        <taxon>Bacteria</taxon>
        <taxon>Pseudomonadati</taxon>
        <taxon>Pseudomonadota</taxon>
        <taxon>Gammaproteobacteria</taxon>
        <taxon>Cellvibrionales</taxon>
        <taxon>Cellvibrionaceae</taxon>
        <taxon>Marinagarivorans</taxon>
    </lineage>
</organism>
<feature type="domain" description="Guanylate kinase-like" evidence="10">
    <location>
        <begin position="5"/>
        <end position="183"/>
    </location>
</feature>
<evidence type="ECO:0000256" key="2">
    <source>
        <dbReference type="ARBA" id="ARBA00012961"/>
    </source>
</evidence>
<dbReference type="GO" id="GO:0005524">
    <property type="term" value="F:ATP binding"/>
    <property type="evidence" value="ECO:0007669"/>
    <property type="project" value="UniProtKB-UniRule"/>
</dbReference>
<dbReference type="InterPro" id="IPR027417">
    <property type="entry name" value="P-loop_NTPase"/>
</dbReference>
<gene>
    <name evidence="9" type="primary">gmk</name>
    <name evidence="11" type="ORF">MARGE09_P0655</name>
</gene>
<evidence type="ECO:0000256" key="6">
    <source>
        <dbReference type="ARBA" id="ARBA00022777"/>
    </source>
</evidence>
<name>A0AAN1WF98_9GAMM</name>
<dbReference type="EC" id="2.7.4.8" evidence="2 9"/>
<keyword evidence="9" id="KW-0963">Cytoplasm</keyword>
<proteinExistence type="inferred from homology"/>
<dbReference type="Gene3D" id="3.40.50.300">
    <property type="entry name" value="P-loop containing nucleotide triphosphate hydrolases"/>
    <property type="match status" value="1"/>
</dbReference>
<dbReference type="SMART" id="SM00072">
    <property type="entry name" value="GuKc"/>
    <property type="match status" value="1"/>
</dbReference>
<keyword evidence="6 9" id="KW-0418">Kinase</keyword>
<accession>A0AAN1WF98</accession>
<dbReference type="InterPro" id="IPR008144">
    <property type="entry name" value="Guanylate_kin-like_dom"/>
</dbReference>
<dbReference type="NCBIfam" id="TIGR03263">
    <property type="entry name" value="guanyl_kin"/>
    <property type="match status" value="1"/>
</dbReference>
<dbReference type="KEGG" id="marq:MARGE09_P0655"/>
<dbReference type="InterPro" id="IPR017665">
    <property type="entry name" value="Guanylate_kinase"/>
</dbReference>
<evidence type="ECO:0000256" key="5">
    <source>
        <dbReference type="ARBA" id="ARBA00022741"/>
    </source>
</evidence>
<keyword evidence="4 9" id="KW-0808">Transferase</keyword>
<evidence type="ECO:0000256" key="7">
    <source>
        <dbReference type="ARBA" id="ARBA00022840"/>
    </source>
</evidence>
<dbReference type="CDD" id="cd00071">
    <property type="entry name" value="GMPK"/>
    <property type="match status" value="1"/>
</dbReference>
<dbReference type="AlphaFoldDB" id="A0AAN1WF98"/>
<comment type="catalytic activity">
    <reaction evidence="9">
        <text>GMP + ATP = GDP + ADP</text>
        <dbReference type="Rhea" id="RHEA:20780"/>
        <dbReference type="ChEBI" id="CHEBI:30616"/>
        <dbReference type="ChEBI" id="CHEBI:58115"/>
        <dbReference type="ChEBI" id="CHEBI:58189"/>
        <dbReference type="ChEBI" id="CHEBI:456216"/>
        <dbReference type="EC" id="2.7.4.8"/>
    </reaction>
</comment>
<dbReference type="SUPFAM" id="SSF52540">
    <property type="entry name" value="P-loop containing nucleoside triphosphate hydrolases"/>
    <property type="match status" value="1"/>
</dbReference>
<dbReference type="FunFam" id="3.30.63.10:FF:000002">
    <property type="entry name" value="Guanylate kinase 1"/>
    <property type="match status" value="1"/>
</dbReference>
<evidence type="ECO:0000313" key="11">
    <source>
        <dbReference type="EMBL" id="BCD96455.1"/>
    </source>
</evidence>
<evidence type="ECO:0000256" key="1">
    <source>
        <dbReference type="ARBA" id="ARBA00005790"/>
    </source>
</evidence>
<dbReference type="InterPro" id="IPR008145">
    <property type="entry name" value="GK/Ca_channel_bsu"/>
</dbReference>
<dbReference type="PANTHER" id="PTHR23117">
    <property type="entry name" value="GUANYLATE KINASE-RELATED"/>
    <property type="match status" value="1"/>
</dbReference>
<dbReference type="Pfam" id="PF00625">
    <property type="entry name" value="Guanylate_kin"/>
    <property type="match status" value="1"/>
</dbReference>
<keyword evidence="5 9" id="KW-0547">Nucleotide-binding</keyword>
<keyword evidence="12" id="KW-1185">Reference proteome</keyword>
<dbReference type="PANTHER" id="PTHR23117:SF13">
    <property type="entry name" value="GUANYLATE KINASE"/>
    <property type="match status" value="1"/>
</dbReference>
<dbReference type="HAMAP" id="MF_00328">
    <property type="entry name" value="Guanylate_kinase"/>
    <property type="match status" value="1"/>
</dbReference>
<dbReference type="Proteomes" id="UP001320119">
    <property type="component" value="Chromosome"/>
</dbReference>
<comment type="similarity">
    <text evidence="1 9">Belongs to the guanylate kinase family.</text>
</comment>
<evidence type="ECO:0000256" key="4">
    <source>
        <dbReference type="ARBA" id="ARBA00022679"/>
    </source>
</evidence>
<sequence>MTTRGTLYTVSAPSGAGKTSLVKALIDNTNAIQVSVSHTTRAMRPGEQDGINYHFVSQAAFLAMLEQTAFLEHAQVFDNFYGTSKQWVEDTLASGMDVILEIDWQGAQQIRKLLPETVGIFILPPSQATLRQRLTNRGQDEQAIIDRRMRDAKNEIEHYVESDYLIINDDFAVALAEFKAIITAERLKLGKQQNRHQTLLTSLLS</sequence>
<evidence type="ECO:0000313" key="12">
    <source>
        <dbReference type="Proteomes" id="UP001320119"/>
    </source>
</evidence>
<comment type="function">
    <text evidence="9">Essential for recycling GMP and indirectly, cGMP.</text>
</comment>
<dbReference type="PROSITE" id="PS00856">
    <property type="entry name" value="GUANYLATE_KINASE_1"/>
    <property type="match status" value="1"/>
</dbReference>
<dbReference type="EMBL" id="AP023086">
    <property type="protein sequence ID" value="BCD96455.1"/>
    <property type="molecule type" value="Genomic_DNA"/>
</dbReference>
<comment type="subcellular location">
    <subcellularLocation>
        <location evidence="9">Cytoplasm</location>
    </subcellularLocation>
</comment>
<dbReference type="GO" id="GO:0005829">
    <property type="term" value="C:cytosol"/>
    <property type="evidence" value="ECO:0007669"/>
    <property type="project" value="TreeGrafter"/>
</dbReference>
<dbReference type="Gene3D" id="3.30.63.10">
    <property type="entry name" value="Guanylate Kinase phosphate binding domain"/>
    <property type="match status" value="1"/>
</dbReference>
<dbReference type="PROSITE" id="PS50052">
    <property type="entry name" value="GUANYLATE_KINASE_2"/>
    <property type="match status" value="1"/>
</dbReference>